<dbReference type="EMBL" id="JALHLE010000054">
    <property type="protein sequence ID" value="MCJ2181024.1"/>
    <property type="molecule type" value="Genomic_DNA"/>
</dbReference>
<evidence type="ECO:0000313" key="8">
    <source>
        <dbReference type="EMBL" id="MCJ2181024.1"/>
    </source>
</evidence>
<evidence type="ECO:0000256" key="6">
    <source>
        <dbReference type="SAM" id="Phobius"/>
    </source>
</evidence>
<keyword evidence="9" id="KW-1185">Reference proteome</keyword>
<dbReference type="InterPro" id="IPR050189">
    <property type="entry name" value="MFS_Efflux_Transporters"/>
</dbReference>
<feature type="domain" description="Major facilitator superfamily (MFS) profile" evidence="7">
    <location>
        <begin position="43"/>
        <end position="424"/>
    </location>
</feature>
<dbReference type="SUPFAM" id="SSF103473">
    <property type="entry name" value="MFS general substrate transporter"/>
    <property type="match status" value="1"/>
</dbReference>
<dbReference type="Pfam" id="PF07690">
    <property type="entry name" value="MFS_1"/>
    <property type="match status" value="1"/>
</dbReference>
<feature type="transmembrane region" description="Helical" evidence="6">
    <location>
        <begin position="248"/>
        <end position="272"/>
    </location>
</feature>
<feature type="transmembrane region" description="Helical" evidence="6">
    <location>
        <begin position="398"/>
        <end position="421"/>
    </location>
</feature>
<evidence type="ECO:0000256" key="3">
    <source>
        <dbReference type="ARBA" id="ARBA00022692"/>
    </source>
</evidence>
<evidence type="ECO:0000256" key="5">
    <source>
        <dbReference type="ARBA" id="ARBA00023136"/>
    </source>
</evidence>
<evidence type="ECO:0000256" key="1">
    <source>
        <dbReference type="ARBA" id="ARBA00004651"/>
    </source>
</evidence>
<dbReference type="InterPro" id="IPR036259">
    <property type="entry name" value="MFS_trans_sf"/>
</dbReference>
<sequence>MRNRALVLVPVKTRRKYNRCGAQALGECRTMHSQTSLRDESLLAVRTALSFTLLLLSKQITAALVYTVPIPILAGKTEAFGSEPGSAFKVKMVSGILGPAMAVGAPLAGWLSSRYDRRGLLGIFALLAAVSGVAPVFLDSLDGIIATRFLLGLAAAALMTIGYTMPGDYLPEARRAGIFGLLSATSMVASVVSLPLSGWLGDSGWRLSFLIYMVPLFVAILALPQRLPPPLAVAGEGRKLARGWYRGIPWGMVALAFAIGIVLSIPGVYLSFHLAGIGASQASTIGLVMTFATVVSAISSIAYGTTVSALGQRVVFVATFAAMAAGLFGLSVAGNLVVAIATLMLAGVGMGWLGPNLMGRLSERVPDAGRGRIVGIVQCAMTIAPMFGIALLEPLLPAIGTSGALAAVAILSAVCACLFCLSPKEAVAK</sequence>
<dbReference type="Gene3D" id="1.20.1250.20">
    <property type="entry name" value="MFS general substrate transporter like domains"/>
    <property type="match status" value="1"/>
</dbReference>
<accession>A0ABT0B7L4</accession>
<dbReference type="Proteomes" id="UP001162880">
    <property type="component" value="Unassembled WGS sequence"/>
</dbReference>
<protein>
    <submittedName>
        <fullName evidence="8">MFS transporter</fullName>
    </submittedName>
</protein>
<dbReference type="PANTHER" id="PTHR43124:SF3">
    <property type="entry name" value="CHLORAMPHENICOL EFFLUX PUMP RV0191"/>
    <property type="match status" value="1"/>
</dbReference>
<reference evidence="8" key="1">
    <citation type="submission" date="2022-03" db="EMBL/GenBank/DDBJ databases">
        <title>Identification of a novel bacterium isolated from mangrove sediments.</title>
        <authorList>
            <person name="Pan X."/>
        </authorList>
    </citation>
    <scope>NUCLEOTIDE SEQUENCE</scope>
    <source>
        <strain evidence="8">B2580</strain>
    </source>
</reference>
<feature type="transmembrane region" description="Helical" evidence="6">
    <location>
        <begin position="209"/>
        <end position="227"/>
    </location>
</feature>
<keyword evidence="3 6" id="KW-0812">Transmembrane</keyword>
<keyword evidence="5 6" id="KW-0472">Membrane</keyword>
<evidence type="ECO:0000256" key="4">
    <source>
        <dbReference type="ARBA" id="ARBA00022989"/>
    </source>
</evidence>
<feature type="transmembrane region" description="Helical" evidence="6">
    <location>
        <begin position="373"/>
        <end position="392"/>
    </location>
</feature>
<organism evidence="8 9">
    <name type="scientific">Novosphingobium album</name>
    <name type="common">ex Hu et al. 2023</name>
    <dbReference type="NCBI Taxonomy" id="2930093"/>
    <lineage>
        <taxon>Bacteria</taxon>
        <taxon>Pseudomonadati</taxon>
        <taxon>Pseudomonadota</taxon>
        <taxon>Alphaproteobacteria</taxon>
        <taxon>Sphingomonadales</taxon>
        <taxon>Sphingomonadaceae</taxon>
        <taxon>Novosphingobium</taxon>
    </lineage>
</organism>
<comment type="caution">
    <text evidence="8">The sequence shown here is derived from an EMBL/GenBank/DDBJ whole genome shotgun (WGS) entry which is preliminary data.</text>
</comment>
<feature type="transmembrane region" description="Helical" evidence="6">
    <location>
        <begin position="336"/>
        <end position="353"/>
    </location>
</feature>
<evidence type="ECO:0000259" key="7">
    <source>
        <dbReference type="PROSITE" id="PS50850"/>
    </source>
</evidence>
<evidence type="ECO:0000313" key="9">
    <source>
        <dbReference type="Proteomes" id="UP001162880"/>
    </source>
</evidence>
<evidence type="ECO:0000256" key="2">
    <source>
        <dbReference type="ARBA" id="ARBA00022475"/>
    </source>
</evidence>
<comment type="subcellular location">
    <subcellularLocation>
        <location evidence="1">Cell membrane</location>
        <topology evidence="1">Multi-pass membrane protein</topology>
    </subcellularLocation>
</comment>
<feature type="transmembrane region" description="Helical" evidence="6">
    <location>
        <begin position="119"/>
        <end position="138"/>
    </location>
</feature>
<dbReference type="InterPro" id="IPR011701">
    <property type="entry name" value="MFS"/>
</dbReference>
<keyword evidence="2" id="KW-1003">Cell membrane</keyword>
<gene>
    <name evidence="8" type="ORF">MTR64_20865</name>
</gene>
<feature type="transmembrane region" description="Helical" evidence="6">
    <location>
        <begin position="144"/>
        <end position="164"/>
    </location>
</feature>
<feature type="transmembrane region" description="Helical" evidence="6">
    <location>
        <begin position="284"/>
        <end position="303"/>
    </location>
</feature>
<name>A0ABT0B7L4_9SPHN</name>
<feature type="transmembrane region" description="Helical" evidence="6">
    <location>
        <begin position="92"/>
        <end position="112"/>
    </location>
</feature>
<feature type="transmembrane region" description="Helical" evidence="6">
    <location>
        <begin position="310"/>
        <end position="330"/>
    </location>
</feature>
<feature type="transmembrane region" description="Helical" evidence="6">
    <location>
        <begin position="176"/>
        <end position="197"/>
    </location>
</feature>
<feature type="transmembrane region" description="Helical" evidence="6">
    <location>
        <begin position="48"/>
        <end position="72"/>
    </location>
</feature>
<dbReference type="PANTHER" id="PTHR43124">
    <property type="entry name" value="PURINE EFFLUX PUMP PBUE"/>
    <property type="match status" value="1"/>
</dbReference>
<dbReference type="PROSITE" id="PS50850">
    <property type="entry name" value="MFS"/>
    <property type="match status" value="1"/>
</dbReference>
<keyword evidence="4 6" id="KW-1133">Transmembrane helix</keyword>
<proteinExistence type="predicted"/>
<dbReference type="InterPro" id="IPR020846">
    <property type="entry name" value="MFS_dom"/>
</dbReference>